<dbReference type="STRING" id="22663.A0A2I0IFX9"/>
<feature type="region of interest" description="Disordered" evidence="1">
    <location>
        <begin position="283"/>
        <end position="316"/>
    </location>
</feature>
<dbReference type="InterPro" id="IPR001584">
    <property type="entry name" value="Integrase_cat-core"/>
</dbReference>
<gene>
    <name evidence="3" type="ORF">CRG98_037338</name>
</gene>
<dbReference type="SUPFAM" id="SSF53098">
    <property type="entry name" value="Ribonuclease H-like"/>
    <property type="match status" value="1"/>
</dbReference>
<dbReference type="InterPro" id="IPR012337">
    <property type="entry name" value="RNaseH-like_sf"/>
</dbReference>
<dbReference type="PROSITE" id="PS50994">
    <property type="entry name" value="INTEGRASE"/>
    <property type="match status" value="1"/>
</dbReference>
<sequence>MGESSATLNHAINKKNGKPSKLEYQKGVRDIGPHVYPVPLDPGNLPALDLRVVKWQVVTPSHARPLHVSRKVDTSKPRCIGVAHACPDEMKFGCAQLGDSTGDMIRGSPHLLQIWLLTHVRPFCSSHPFSYIADERSLIECLVPVIPPPEHSFSEWRHFWHELTPARFLWIARWNLGGPLITGCPGIVGVPLLSHLGSTLIFPGRVIKQLGGLQDILTEADCLPYRIQWADSTSTVLARFLQIREIHRQRDASTIQRLYFPKHPSDEERALSATSAYVAQFYSQGSTSPQRSQTTPTPRGDGPPERDVGPSAGDRNWRHIDTQLVNVSGWRKRIASISPRKLIHRPRHILNRPRRMLHHLRLPRAYFRRIQAPLPAPDVFRGAPPTSLTNVVHLRRPCSHRSTRGHSQSISCEHDHQHGGVVCPTQKTEPRILKLHTTFGTMTHGRPDILDSAYSTIPLPPAAFLTSDQVLSAPPPVSMLAPAAAYTVPPPMVFPAPSALAPTHPQAADLPSYPPLQPHTNFPYQAPPPIDTLSSNQARRLTRPSSPHRHPLSSRLTPSKSEGSRGWKKRYGSYRQVRLDPTCATATVVYSWACGYPRRSRSRSSEPTKAQRIRGVPGHILNNCWKLRERIQEMIDAKELVFNAVRSSNVQANPLPDHGPARGSSVNMISICALGEGESEQGCPSPFVIEYVPAGTAVGFAGIDASLAPFVINILAREPYSDDKVPWTYEGGLGSLEQQFGVMGITRSRRLYESPAAADKGKAPVIGVEAIPEAPPTPPKKVTEEEAEAFMKIIKASEYKVVEQMAKSPAHISLLAFLLSSEPHREALLRVLTTAQVPKGTSPDRIEETINSIFSNTISFSADELPSEGLHWNPNYRHVNSNPPEECLGELGPIYFGEGPDEDSQVPKMEESLLRLEDRQLTSLEPTKEINVGTKDEPRILKIGTGLDLTQRARMVDFLTRYQEVFAWSYADMPGLDPSIVKHFLPLDTEKFPPKRQQLRRQRTSLLLRIKEEVLKQINAGFLEVCNYSEWVANIVPEIEVYVDDMIAKSREGENHLVNLERLFNRLKKYKLRLNPTKCTFGARSGKLLGFVLSERGIEVDPEKVKAIRELPPPSLVRETNANHSFACSAKTQQSNGTKNVRKPLTPSRVGDRGYLAEFPIEDSTSINPDFPDDGILQVDDEEEKPEWKMYFDGAVNSTGSDICAVTKDAKLVPYHEYLERLAENFEDISFTYTPRMNNQFADALVTLASMVSITKENLIEPLKIEIAKGPAHCNAIEVSEAKPWYEDIKNFLRTGQYPPFTDRRDRKTLRRLAIHYFLSSEILYRRSFDSTLLQCIEEHESRRLMEEVHRGNCAPHMNGLMLAKKIMCLGYYWSTMETNCVKHVRHCHQCQVYADQIKAPPNELRHMTAPWPFSMWGMDAITLASVTVKAVARFLKRDVIARYGVPTMIITDNAKNLNNKVIDELYAQFKIQHRNSTPYRPQMNGINRPTWPVQHSNLSLVDRGSLQMNEWMYK</sequence>
<feature type="domain" description="Integrase catalytic" evidence="2">
    <location>
        <begin position="1414"/>
        <end position="1486"/>
    </location>
</feature>
<evidence type="ECO:0000313" key="3">
    <source>
        <dbReference type="EMBL" id="PKI42266.1"/>
    </source>
</evidence>
<feature type="region of interest" description="Disordered" evidence="1">
    <location>
        <begin position="399"/>
        <end position="423"/>
    </location>
</feature>
<dbReference type="InterPro" id="IPR036397">
    <property type="entry name" value="RNaseH_sf"/>
</dbReference>
<organism evidence="3 4">
    <name type="scientific">Punica granatum</name>
    <name type="common">Pomegranate</name>
    <dbReference type="NCBI Taxonomy" id="22663"/>
    <lineage>
        <taxon>Eukaryota</taxon>
        <taxon>Viridiplantae</taxon>
        <taxon>Streptophyta</taxon>
        <taxon>Embryophyta</taxon>
        <taxon>Tracheophyta</taxon>
        <taxon>Spermatophyta</taxon>
        <taxon>Magnoliopsida</taxon>
        <taxon>eudicotyledons</taxon>
        <taxon>Gunneridae</taxon>
        <taxon>Pentapetalae</taxon>
        <taxon>rosids</taxon>
        <taxon>malvids</taxon>
        <taxon>Myrtales</taxon>
        <taxon>Lythraceae</taxon>
        <taxon>Punica</taxon>
    </lineage>
</organism>
<name>A0A2I0IFX9_PUNGR</name>
<dbReference type="Gene3D" id="3.30.420.10">
    <property type="entry name" value="Ribonuclease H-like superfamily/Ribonuclease H"/>
    <property type="match status" value="2"/>
</dbReference>
<keyword evidence="4" id="KW-1185">Reference proteome</keyword>
<comment type="caution">
    <text evidence="3">The sequence shown here is derived from an EMBL/GenBank/DDBJ whole genome shotgun (WGS) entry which is preliminary data.</text>
</comment>
<feature type="compositionally biased region" description="Basic residues" evidence="1">
    <location>
        <begin position="540"/>
        <end position="552"/>
    </location>
</feature>
<dbReference type="Gene3D" id="3.30.70.270">
    <property type="match status" value="1"/>
</dbReference>
<protein>
    <recommendedName>
        <fullName evidence="2">Integrase catalytic domain-containing protein</fullName>
    </recommendedName>
</protein>
<dbReference type="Gene3D" id="1.10.340.70">
    <property type="match status" value="1"/>
</dbReference>
<dbReference type="EMBL" id="PGOL01003214">
    <property type="protein sequence ID" value="PKI42266.1"/>
    <property type="molecule type" value="Genomic_DNA"/>
</dbReference>
<dbReference type="InterPro" id="IPR043128">
    <property type="entry name" value="Rev_trsase/Diguanyl_cyclase"/>
</dbReference>
<dbReference type="SUPFAM" id="SSF56672">
    <property type="entry name" value="DNA/RNA polymerases"/>
    <property type="match status" value="1"/>
</dbReference>
<dbReference type="GO" id="GO:0003676">
    <property type="term" value="F:nucleic acid binding"/>
    <property type="evidence" value="ECO:0007669"/>
    <property type="project" value="InterPro"/>
</dbReference>
<evidence type="ECO:0000256" key="1">
    <source>
        <dbReference type="SAM" id="MobiDB-lite"/>
    </source>
</evidence>
<dbReference type="InterPro" id="IPR000477">
    <property type="entry name" value="RT_dom"/>
</dbReference>
<feature type="compositionally biased region" description="Low complexity" evidence="1">
    <location>
        <begin position="283"/>
        <end position="300"/>
    </location>
</feature>
<dbReference type="PANTHER" id="PTHR48475">
    <property type="entry name" value="RIBONUCLEASE H"/>
    <property type="match status" value="1"/>
</dbReference>
<evidence type="ECO:0000313" key="4">
    <source>
        <dbReference type="Proteomes" id="UP000233551"/>
    </source>
</evidence>
<dbReference type="GO" id="GO:0015074">
    <property type="term" value="P:DNA integration"/>
    <property type="evidence" value="ECO:0007669"/>
    <property type="project" value="InterPro"/>
</dbReference>
<accession>A0A2I0IFX9</accession>
<feature type="region of interest" description="Disordered" evidence="1">
    <location>
        <begin position="501"/>
        <end position="567"/>
    </location>
</feature>
<dbReference type="InterPro" id="IPR043502">
    <property type="entry name" value="DNA/RNA_pol_sf"/>
</dbReference>
<dbReference type="Pfam" id="PF00078">
    <property type="entry name" value="RVT_1"/>
    <property type="match status" value="1"/>
</dbReference>
<dbReference type="PANTHER" id="PTHR48475:SF1">
    <property type="entry name" value="RNASE H TYPE-1 DOMAIN-CONTAINING PROTEIN"/>
    <property type="match status" value="1"/>
</dbReference>
<reference evidence="3 4" key="1">
    <citation type="submission" date="2017-11" db="EMBL/GenBank/DDBJ databases">
        <title>De-novo sequencing of pomegranate (Punica granatum L.) genome.</title>
        <authorList>
            <person name="Akparov Z."/>
            <person name="Amiraslanov A."/>
            <person name="Hajiyeva S."/>
            <person name="Abbasov M."/>
            <person name="Kaur K."/>
            <person name="Hamwieh A."/>
            <person name="Solovyev V."/>
            <person name="Salamov A."/>
            <person name="Braich B."/>
            <person name="Kosarev P."/>
            <person name="Mahmoud A."/>
            <person name="Hajiyev E."/>
            <person name="Babayeva S."/>
            <person name="Izzatullayeva V."/>
            <person name="Mammadov A."/>
            <person name="Mammadov A."/>
            <person name="Sharifova S."/>
            <person name="Ojaghi J."/>
            <person name="Eynullazada K."/>
            <person name="Bayramov B."/>
            <person name="Abdulazimova A."/>
            <person name="Shahmuradov I."/>
        </authorList>
    </citation>
    <scope>NUCLEOTIDE SEQUENCE [LARGE SCALE GENOMIC DNA]</scope>
    <source>
        <strain evidence="4">cv. AG2017</strain>
        <tissue evidence="3">Leaf</tissue>
    </source>
</reference>
<dbReference type="Proteomes" id="UP000233551">
    <property type="component" value="Unassembled WGS sequence"/>
</dbReference>
<proteinExistence type="predicted"/>
<evidence type="ECO:0000259" key="2">
    <source>
        <dbReference type="PROSITE" id="PS50994"/>
    </source>
</evidence>